<dbReference type="GO" id="GO:0003700">
    <property type="term" value="F:DNA-binding transcription factor activity"/>
    <property type="evidence" value="ECO:0007669"/>
    <property type="project" value="TreeGrafter"/>
</dbReference>
<dbReference type="Pfam" id="PF07883">
    <property type="entry name" value="Cupin_2"/>
    <property type="match status" value="1"/>
</dbReference>
<dbReference type="Proteomes" id="UP000029273">
    <property type="component" value="Unassembled WGS sequence"/>
</dbReference>
<dbReference type="SUPFAM" id="SSF51182">
    <property type="entry name" value="RmlC-like cupins"/>
    <property type="match status" value="1"/>
</dbReference>
<dbReference type="InterPro" id="IPR011051">
    <property type="entry name" value="RmlC_Cupin_sf"/>
</dbReference>
<evidence type="ECO:0000256" key="1">
    <source>
        <dbReference type="ARBA" id="ARBA00023125"/>
    </source>
</evidence>
<dbReference type="RefSeq" id="WP_038091354.1">
    <property type="nucleotide sequence ID" value="NZ_JQSG02000006.1"/>
</dbReference>
<dbReference type="STRING" id="160660.BJI67_05370"/>
<dbReference type="SUPFAM" id="SSF47413">
    <property type="entry name" value="lambda repressor-like DNA-binding domains"/>
    <property type="match status" value="1"/>
</dbReference>
<dbReference type="GO" id="GO:0003677">
    <property type="term" value="F:DNA binding"/>
    <property type="evidence" value="ECO:0007669"/>
    <property type="project" value="UniProtKB-KW"/>
</dbReference>
<dbReference type="InterPro" id="IPR014710">
    <property type="entry name" value="RmlC-like_jellyroll"/>
</dbReference>
<sequence length="180" mass="19762">MEVGGRLRALRELYGLSQRELAKRAGVTNGMISQIEQDRVSPSIGSLKKILDGLSISIADFFTQDIGSPVQAFFDRDEMPDLGSGPVNLFLVAAGRKNRQMSMLREVYAPGADTGEDMLQHEGEEAGVVVRGCMEITVGSETRLLRPGDAYYFESRIPHRFRNPGEVEAEIVSANSPPTF</sequence>
<proteinExistence type="predicted"/>
<dbReference type="PANTHER" id="PTHR46797">
    <property type="entry name" value="HTH-TYPE TRANSCRIPTIONAL REGULATOR"/>
    <property type="match status" value="1"/>
</dbReference>
<dbReference type="CDD" id="cd00093">
    <property type="entry name" value="HTH_XRE"/>
    <property type="match status" value="1"/>
</dbReference>
<dbReference type="InterPro" id="IPR050807">
    <property type="entry name" value="TransReg_Diox_bact_type"/>
</dbReference>
<dbReference type="Gene3D" id="1.10.260.40">
    <property type="entry name" value="lambda repressor-like DNA-binding domains"/>
    <property type="match status" value="1"/>
</dbReference>
<dbReference type="PANTHER" id="PTHR46797:SF11">
    <property type="entry name" value="HTH-TYPE TRANSCRIPTIONAL REGULATOR PUUR"/>
    <property type="match status" value="1"/>
</dbReference>
<dbReference type="PROSITE" id="PS50943">
    <property type="entry name" value="HTH_CROC1"/>
    <property type="match status" value="1"/>
</dbReference>
<dbReference type="Pfam" id="PF01381">
    <property type="entry name" value="HTH_3"/>
    <property type="match status" value="1"/>
</dbReference>
<evidence type="ECO:0000313" key="4">
    <source>
        <dbReference type="Proteomes" id="UP000029273"/>
    </source>
</evidence>
<dbReference type="EMBL" id="JQSG02000006">
    <property type="protein sequence ID" value="OBS08836.1"/>
    <property type="molecule type" value="Genomic_DNA"/>
</dbReference>
<organism evidence="3 4">
    <name type="scientific">Acidihalobacter prosperus</name>
    <dbReference type="NCBI Taxonomy" id="160660"/>
    <lineage>
        <taxon>Bacteria</taxon>
        <taxon>Pseudomonadati</taxon>
        <taxon>Pseudomonadota</taxon>
        <taxon>Gammaproteobacteria</taxon>
        <taxon>Chromatiales</taxon>
        <taxon>Ectothiorhodospiraceae</taxon>
        <taxon>Acidihalobacter</taxon>
    </lineage>
</organism>
<dbReference type="Gene3D" id="2.60.120.10">
    <property type="entry name" value="Jelly Rolls"/>
    <property type="match status" value="1"/>
</dbReference>
<dbReference type="OrthoDB" id="9814751at2"/>
<keyword evidence="4" id="KW-1185">Reference proteome</keyword>
<keyword evidence="1" id="KW-0238">DNA-binding</keyword>
<protein>
    <submittedName>
        <fullName evidence="3">XRE family transcriptional regulator</fullName>
    </submittedName>
</protein>
<accession>A0A1A6C2P6</accession>
<gene>
    <name evidence="3" type="ORF">Thpro_023086</name>
</gene>
<evidence type="ECO:0000313" key="3">
    <source>
        <dbReference type="EMBL" id="OBS08836.1"/>
    </source>
</evidence>
<dbReference type="InterPro" id="IPR010982">
    <property type="entry name" value="Lambda_DNA-bd_dom_sf"/>
</dbReference>
<feature type="domain" description="HTH cro/C1-type" evidence="2">
    <location>
        <begin position="7"/>
        <end position="61"/>
    </location>
</feature>
<reference evidence="3 4" key="1">
    <citation type="journal article" date="2014" name="Genome Announc.">
        <title>Draft Genome Sequence of the Iron-Oxidizing, Acidophilic, and Halotolerant 'Thiobacillus prosperus' Type Strain DSM 5130.</title>
        <authorList>
            <person name="Ossandon F.J."/>
            <person name="Cardenas J.P."/>
            <person name="Corbett M."/>
            <person name="Quatrini R."/>
            <person name="Holmes D.S."/>
            <person name="Watkin E."/>
        </authorList>
    </citation>
    <scope>NUCLEOTIDE SEQUENCE [LARGE SCALE GENOMIC DNA]</scope>
    <source>
        <strain evidence="3 4">DSM 5130</strain>
    </source>
</reference>
<name>A0A1A6C2P6_9GAMM</name>
<dbReference type="SMART" id="SM00530">
    <property type="entry name" value="HTH_XRE"/>
    <property type="match status" value="1"/>
</dbReference>
<dbReference type="InterPro" id="IPR013096">
    <property type="entry name" value="Cupin_2"/>
</dbReference>
<evidence type="ECO:0000259" key="2">
    <source>
        <dbReference type="PROSITE" id="PS50943"/>
    </source>
</evidence>
<dbReference type="AlphaFoldDB" id="A0A1A6C2P6"/>
<dbReference type="GO" id="GO:0005829">
    <property type="term" value="C:cytosol"/>
    <property type="evidence" value="ECO:0007669"/>
    <property type="project" value="TreeGrafter"/>
</dbReference>
<dbReference type="InterPro" id="IPR001387">
    <property type="entry name" value="Cro/C1-type_HTH"/>
</dbReference>
<comment type="caution">
    <text evidence="3">The sequence shown here is derived from an EMBL/GenBank/DDBJ whole genome shotgun (WGS) entry which is preliminary data.</text>
</comment>
<dbReference type="CDD" id="cd02209">
    <property type="entry name" value="cupin_XRE_C"/>
    <property type="match status" value="1"/>
</dbReference>